<feature type="modified residue" description="4-aspartylphosphate" evidence="6">
    <location>
        <position position="50"/>
    </location>
</feature>
<evidence type="ECO:0000256" key="2">
    <source>
        <dbReference type="ARBA" id="ARBA00023012"/>
    </source>
</evidence>
<dbReference type="Pfam" id="PF00072">
    <property type="entry name" value="Response_reg"/>
    <property type="match status" value="1"/>
</dbReference>
<dbReference type="PROSITE" id="PS50110">
    <property type="entry name" value="RESPONSE_REGULATORY"/>
    <property type="match status" value="1"/>
</dbReference>
<keyword evidence="9" id="KW-1185">Reference proteome</keyword>
<dbReference type="GO" id="GO:0000156">
    <property type="term" value="F:phosphorelay response regulator activity"/>
    <property type="evidence" value="ECO:0007669"/>
    <property type="project" value="TreeGrafter"/>
</dbReference>
<evidence type="ECO:0000256" key="4">
    <source>
        <dbReference type="ARBA" id="ARBA00023125"/>
    </source>
</evidence>
<organism evidence="8 9">
    <name type="scientific">Haematococcus lacustris</name>
    <name type="common">Green alga</name>
    <name type="synonym">Haematococcus pluvialis</name>
    <dbReference type="NCBI Taxonomy" id="44745"/>
    <lineage>
        <taxon>Eukaryota</taxon>
        <taxon>Viridiplantae</taxon>
        <taxon>Chlorophyta</taxon>
        <taxon>core chlorophytes</taxon>
        <taxon>Chlorophyceae</taxon>
        <taxon>CS clade</taxon>
        <taxon>Chlamydomonadales</taxon>
        <taxon>Haematococcaceae</taxon>
        <taxon>Haematococcus</taxon>
    </lineage>
</organism>
<protein>
    <recommendedName>
        <fullName evidence="7">Response regulatory domain-containing protein</fullName>
    </recommendedName>
</protein>
<dbReference type="SMART" id="SM00448">
    <property type="entry name" value="REC"/>
    <property type="match status" value="1"/>
</dbReference>
<dbReference type="SUPFAM" id="SSF52172">
    <property type="entry name" value="CheY-like"/>
    <property type="match status" value="1"/>
</dbReference>
<comment type="caution">
    <text evidence="8">The sequence shown here is derived from an EMBL/GenBank/DDBJ whole genome shotgun (WGS) entry which is preliminary data.</text>
</comment>
<keyword evidence="2" id="KW-0902">Two-component regulatory system</keyword>
<keyword evidence="1 6" id="KW-0597">Phosphoprotein</keyword>
<keyword evidence="4" id="KW-0238">DNA-binding</keyword>
<gene>
    <name evidence="8" type="ORF">HaLaN_08776</name>
</gene>
<dbReference type="InterPro" id="IPR039420">
    <property type="entry name" value="WalR-like"/>
</dbReference>
<name>A0A699ZBY9_HAELA</name>
<evidence type="ECO:0000256" key="3">
    <source>
        <dbReference type="ARBA" id="ARBA00023015"/>
    </source>
</evidence>
<dbReference type="GO" id="GO:0006355">
    <property type="term" value="P:regulation of DNA-templated transcription"/>
    <property type="evidence" value="ECO:0007669"/>
    <property type="project" value="TreeGrafter"/>
</dbReference>
<evidence type="ECO:0000313" key="9">
    <source>
        <dbReference type="Proteomes" id="UP000485058"/>
    </source>
</evidence>
<sequence>MSVDDDMVNQNVINTLLSSTGYEVISFPGGPEALAHIERCSVLPDLVLLDCMMPGMDGYEVLQQLRGMLPHTHIPVIMVSARSEEENIVLGLETGADDYVTKPFRRAEFLARVRGQLGVAEQEDLVWI</sequence>
<evidence type="ECO:0000256" key="1">
    <source>
        <dbReference type="ARBA" id="ARBA00022553"/>
    </source>
</evidence>
<dbReference type="AlphaFoldDB" id="A0A699ZBY9"/>
<dbReference type="InterPro" id="IPR001789">
    <property type="entry name" value="Sig_transdc_resp-reg_receiver"/>
</dbReference>
<dbReference type="Proteomes" id="UP000485058">
    <property type="component" value="Unassembled WGS sequence"/>
</dbReference>
<keyword evidence="3" id="KW-0805">Transcription regulation</keyword>
<dbReference type="InterPro" id="IPR011006">
    <property type="entry name" value="CheY-like_superfamily"/>
</dbReference>
<evidence type="ECO:0000259" key="7">
    <source>
        <dbReference type="PROSITE" id="PS50110"/>
    </source>
</evidence>
<dbReference type="CDD" id="cd17574">
    <property type="entry name" value="REC_OmpR"/>
    <property type="match status" value="1"/>
</dbReference>
<dbReference type="PANTHER" id="PTHR48111">
    <property type="entry name" value="REGULATOR OF RPOS"/>
    <property type="match status" value="1"/>
</dbReference>
<dbReference type="Gene3D" id="3.40.50.2300">
    <property type="match status" value="1"/>
</dbReference>
<feature type="non-terminal residue" evidence="8">
    <location>
        <position position="1"/>
    </location>
</feature>
<evidence type="ECO:0000256" key="6">
    <source>
        <dbReference type="PROSITE-ProRule" id="PRU00169"/>
    </source>
</evidence>
<dbReference type="EMBL" id="BLLF01000561">
    <property type="protein sequence ID" value="GFH12982.1"/>
    <property type="molecule type" value="Genomic_DNA"/>
</dbReference>
<evidence type="ECO:0000256" key="5">
    <source>
        <dbReference type="ARBA" id="ARBA00023163"/>
    </source>
</evidence>
<accession>A0A699ZBY9</accession>
<dbReference type="PANTHER" id="PTHR48111:SF1">
    <property type="entry name" value="TWO-COMPONENT RESPONSE REGULATOR ORR33"/>
    <property type="match status" value="1"/>
</dbReference>
<reference evidence="8 9" key="1">
    <citation type="submission" date="2020-02" db="EMBL/GenBank/DDBJ databases">
        <title>Draft genome sequence of Haematococcus lacustris strain NIES-144.</title>
        <authorList>
            <person name="Morimoto D."/>
            <person name="Nakagawa S."/>
            <person name="Yoshida T."/>
            <person name="Sawayama S."/>
        </authorList>
    </citation>
    <scope>NUCLEOTIDE SEQUENCE [LARGE SCALE GENOMIC DNA]</scope>
    <source>
        <strain evidence="8 9">NIES-144</strain>
    </source>
</reference>
<dbReference type="GO" id="GO:0032993">
    <property type="term" value="C:protein-DNA complex"/>
    <property type="evidence" value="ECO:0007669"/>
    <property type="project" value="TreeGrafter"/>
</dbReference>
<proteinExistence type="predicted"/>
<feature type="domain" description="Response regulatory" evidence="7">
    <location>
        <begin position="1"/>
        <end position="117"/>
    </location>
</feature>
<dbReference type="GO" id="GO:0005829">
    <property type="term" value="C:cytosol"/>
    <property type="evidence" value="ECO:0007669"/>
    <property type="project" value="TreeGrafter"/>
</dbReference>
<evidence type="ECO:0000313" key="8">
    <source>
        <dbReference type="EMBL" id="GFH12982.1"/>
    </source>
</evidence>
<dbReference type="GO" id="GO:0000976">
    <property type="term" value="F:transcription cis-regulatory region binding"/>
    <property type="evidence" value="ECO:0007669"/>
    <property type="project" value="TreeGrafter"/>
</dbReference>
<keyword evidence="5" id="KW-0804">Transcription</keyword>